<dbReference type="Proteomes" id="UP001243846">
    <property type="component" value="Unassembled WGS sequence"/>
</dbReference>
<organism evidence="2 3">
    <name type="scientific">Paracoccus cavernae</name>
    <dbReference type="NCBI Taxonomy" id="1571207"/>
    <lineage>
        <taxon>Bacteria</taxon>
        <taxon>Pseudomonadati</taxon>
        <taxon>Pseudomonadota</taxon>
        <taxon>Alphaproteobacteria</taxon>
        <taxon>Rhodobacterales</taxon>
        <taxon>Paracoccaceae</taxon>
        <taxon>Paracoccus</taxon>
    </lineage>
</organism>
<accession>A0ABT8DCQ4</accession>
<feature type="chain" id="PRO_5045565646" description="Tat pathway signal protein" evidence="1">
    <location>
        <begin position="20"/>
        <end position="174"/>
    </location>
</feature>
<dbReference type="EMBL" id="JAUFRC010000002">
    <property type="protein sequence ID" value="MDN3713678.1"/>
    <property type="molecule type" value="Genomic_DNA"/>
</dbReference>
<evidence type="ECO:0000313" key="3">
    <source>
        <dbReference type="Proteomes" id="UP001243846"/>
    </source>
</evidence>
<gene>
    <name evidence="2" type="ORF">QWZ10_21490</name>
</gene>
<proteinExistence type="predicted"/>
<keyword evidence="3" id="KW-1185">Reference proteome</keyword>
<evidence type="ECO:0000313" key="2">
    <source>
        <dbReference type="EMBL" id="MDN3713678.1"/>
    </source>
</evidence>
<feature type="signal peptide" evidence="1">
    <location>
        <begin position="1"/>
        <end position="19"/>
    </location>
</feature>
<comment type="caution">
    <text evidence="2">The sequence shown here is derived from an EMBL/GenBank/DDBJ whole genome shotgun (WGS) entry which is preliminary data.</text>
</comment>
<keyword evidence="1" id="KW-0732">Signal</keyword>
<sequence>MTRAILYALTAFATSVTVAVVTPVAGYAQETGTTEQNTTGAAANGAAPAPATEFDTGGMVLELNAAEDSAGGGCQLTMVTSNETGQPLARAAWQVAVFDQAGVVRGLPILDFGALPAGKTRVALFELPGRTCSEIARIVVNDVADCRLADGSDAPDLCLSRLTARSLGTIAFGL</sequence>
<reference evidence="3" key="1">
    <citation type="journal article" date="2019" name="Int. J. Syst. Evol. Microbiol.">
        <title>The Global Catalogue of Microorganisms (GCM) 10K type strain sequencing project: providing services to taxonomists for standard genome sequencing and annotation.</title>
        <authorList>
            <consortium name="The Broad Institute Genomics Platform"/>
            <consortium name="The Broad Institute Genome Sequencing Center for Infectious Disease"/>
            <person name="Wu L."/>
            <person name="Ma J."/>
        </authorList>
    </citation>
    <scope>NUCLEOTIDE SEQUENCE [LARGE SCALE GENOMIC DNA]</scope>
    <source>
        <strain evidence="3">CECT 8482</strain>
    </source>
</reference>
<protein>
    <recommendedName>
        <fullName evidence="4">Tat pathway signal protein</fullName>
    </recommendedName>
</protein>
<evidence type="ECO:0008006" key="4">
    <source>
        <dbReference type="Google" id="ProtNLM"/>
    </source>
</evidence>
<evidence type="ECO:0000256" key="1">
    <source>
        <dbReference type="SAM" id="SignalP"/>
    </source>
</evidence>
<name>A0ABT8DCQ4_9RHOB</name>
<dbReference type="RefSeq" id="WP_377688057.1">
    <property type="nucleotide sequence ID" value="NZ_JBHMDZ010000048.1"/>
</dbReference>